<gene>
    <name evidence="9" type="ORF">CCS01_06375</name>
</gene>
<keyword evidence="10" id="KW-1185">Reference proteome</keyword>
<evidence type="ECO:0000256" key="2">
    <source>
        <dbReference type="ARBA" id="ARBA00022617"/>
    </source>
</evidence>
<dbReference type="Pfam" id="PF00067">
    <property type="entry name" value="p450"/>
    <property type="match status" value="1"/>
</dbReference>
<dbReference type="SUPFAM" id="SSF48264">
    <property type="entry name" value="Cytochrome P450"/>
    <property type="match status" value="1"/>
</dbReference>
<dbReference type="InterPro" id="IPR017972">
    <property type="entry name" value="Cyt_P450_CS"/>
</dbReference>
<evidence type="ECO:0000256" key="5">
    <source>
        <dbReference type="ARBA" id="ARBA00023004"/>
    </source>
</evidence>
<dbReference type="PROSITE" id="PS00086">
    <property type="entry name" value="CYTOCHROME_P450"/>
    <property type="match status" value="1"/>
</dbReference>
<keyword evidence="4 8" id="KW-0560">Oxidoreductase</keyword>
<dbReference type="InterPro" id="IPR002401">
    <property type="entry name" value="Cyt_P450_E_grp-I"/>
</dbReference>
<proteinExistence type="inferred from homology"/>
<dbReference type="InterPro" id="IPR050196">
    <property type="entry name" value="Cytochrome_P450_Monoox"/>
</dbReference>
<evidence type="ECO:0000256" key="1">
    <source>
        <dbReference type="ARBA" id="ARBA00010617"/>
    </source>
</evidence>
<dbReference type="GO" id="GO:0004497">
    <property type="term" value="F:monooxygenase activity"/>
    <property type="evidence" value="ECO:0007669"/>
    <property type="project" value="UniProtKB-KW"/>
</dbReference>
<dbReference type="AlphaFoldDB" id="A0A2S6NKY4"/>
<evidence type="ECO:0000313" key="10">
    <source>
        <dbReference type="Proteomes" id="UP000239724"/>
    </source>
</evidence>
<keyword evidence="5 7" id="KW-0408">Iron</keyword>
<dbReference type="PRINTS" id="PR00463">
    <property type="entry name" value="EP450I"/>
</dbReference>
<name>A0A2S6NKY4_RHOGL</name>
<dbReference type="PANTHER" id="PTHR24291:SF50">
    <property type="entry name" value="BIFUNCTIONAL ALBAFLAVENONE MONOOXYGENASE_TERPENE SYNTHASE"/>
    <property type="match status" value="1"/>
</dbReference>
<evidence type="ECO:0000256" key="6">
    <source>
        <dbReference type="ARBA" id="ARBA00023033"/>
    </source>
</evidence>
<dbReference type="Gene3D" id="1.10.630.10">
    <property type="entry name" value="Cytochrome P450"/>
    <property type="match status" value="1"/>
</dbReference>
<dbReference type="GO" id="GO:0005506">
    <property type="term" value="F:iron ion binding"/>
    <property type="evidence" value="ECO:0007669"/>
    <property type="project" value="InterPro"/>
</dbReference>
<keyword evidence="3 7" id="KW-0479">Metal-binding</keyword>
<feature type="binding site" description="axial binding residue" evidence="7">
    <location>
        <position position="450"/>
    </location>
    <ligand>
        <name>heme</name>
        <dbReference type="ChEBI" id="CHEBI:30413"/>
    </ligand>
    <ligandPart>
        <name>Fe</name>
        <dbReference type="ChEBI" id="CHEBI:18248"/>
    </ligandPart>
</feature>
<dbReference type="GO" id="GO:0020037">
    <property type="term" value="F:heme binding"/>
    <property type="evidence" value="ECO:0007669"/>
    <property type="project" value="InterPro"/>
</dbReference>
<dbReference type="InterPro" id="IPR001128">
    <property type="entry name" value="Cyt_P450"/>
</dbReference>
<reference evidence="9 10" key="1">
    <citation type="journal article" date="2018" name="Arch. Microbiol.">
        <title>New insights into the metabolic potential of the phototrophic purple bacterium Rhodopila globiformis DSM 161(T) from its draft genome sequence and evidence for a vanadium-dependent nitrogenase.</title>
        <authorList>
            <person name="Imhoff J.F."/>
            <person name="Rahn T."/>
            <person name="Kunzel S."/>
            <person name="Neulinger S.C."/>
        </authorList>
    </citation>
    <scope>NUCLEOTIDE SEQUENCE [LARGE SCALE GENOMIC DNA]</scope>
    <source>
        <strain evidence="9 10">DSM 161</strain>
    </source>
</reference>
<sequence length="521" mass="58110">MIATTGWPLADGARSRGLAWGARRSGPDRFGAEPPALVRPARTLDHGVTCMDSPFIPPVPPTPDQPLSPMRRLGMLLRRRSIMATFPRAAYEDLIYQRRQFGWLTVFVNDPAAVHHVFVTNAANYERPVLARRLLRPLSGDGLLLAEDTDWRNQRRILAPAFTPENVSLTLPHFAAAGEALANDLGAGRVNLLARIRDAALDAACRALFSLPSDTDGTYRRMSALVREYFVHAGWIALWDMLARRESDYVWLQKERSDFKRRWFAEIDGIVADRRRQPSVGGARDLLDLLMQARAADGTPALSDKEISDQVATMMAAGFETTHAMFWTAYLLACDKAVQDEVRAEVLAAPPAQVRTLARLRAWPALRRVLMEALRLYPPFPVTARVARQDDVVGGVRIKAGTLVMLSPWIIHRHHRFWDQPDAFIPSRWIGREDRPGEHYIPFGVGPRVCIGAAFATSQVMLVVATLLARYRVELDDPRPVLPTLRNATVPAIEPWFRLSLLDEAPGEDRGSTAIPPAKAA</sequence>
<keyword evidence="2 7" id="KW-0349">Heme</keyword>
<dbReference type="InterPro" id="IPR036396">
    <property type="entry name" value="Cyt_P450_sf"/>
</dbReference>
<evidence type="ECO:0008006" key="11">
    <source>
        <dbReference type="Google" id="ProtNLM"/>
    </source>
</evidence>
<comment type="similarity">
    <text evidence="1 8">Belongs to the cytochrome P450 family.</text>
</comment>
<comment type="caution">
    <text evidence="9">The sequence shown here is derived from an EMBL/GenBank/DDBJ whole genome shotgun (WGS) entry which is preliminary data.</text>
</comment>
<evidence type="ECO:0000313" key="9">
    <source>
        <dbReference type="EMBL" id="PPQ35847.1"/>
    </source>
</evidence>
<comment type="cofactor">
    <cofactor evidence="7">
        <name>heme</name>
        <dbReference type="ChEBI" id="CHEBI:30413"/>
    </cofactor>
</comment>
<keyword evidence="6 8" id="KW-0503">Monooxygenase</keyword>
<dbReference type="EMBL" id="NHRY01000066">
    <property type="protein sequence ID" value="PPQ35847.1"/>
    <property type="molecule type" value="Genomic_DNA"/>
</dbReference>
<evidence type="ECO:0000256" key="7">
    <source>
        <dbReference type="PIRSR" id="PIRSR602401-1"/>
    </source>
</evidence>
<organism evidence="9 10">
    <name type="scientific">Rhodopila globiformis</name>
    <name type="common">Rhodopseudomonas globiformis</name>
    <dbReference type="NCBI Taxonomy" id="1071"/>
    <lineage>
        <taxon>Bacteria</taxon>
        <taxon>Pseudomonadati</taxon>
        <taxon>Pseudomonadota</taxon>
        <taxon>Alphaproteobacteria</taxon>
        <taxon>Acetobacterales</taxon>
        <taxon>Acetobacteraceae</taxon>
        <taxon>Rhodopila</taxon>
    </lineage>
</organism>
<dbReference type="Proteomes" id="UP000239724">
    <property type="component" value="Unassembled WGS sequence"/>
</dbReference>
<dbReference type="PRINTS" id="PR00385">
    <property type="entry name" value="P450"/>
</dbReference>
<evidence type="ECO:0000256" key="8">
    <source>
        <dbReference type="RuleBase" id="RU000461"/>
    </source>
</evidence>
<evidence type="ECO:0000256" key="4">
    <source>
        <dbReference type="ARBA" id="ARBA00023002"/>
    </source>
</evidence>
<accession>A0A2S6NKY4</accession>
<dbReference type="PANTHER" id="PTHR24291">
    <property type="entry name" value="CYTOCHROME P450 FAMILY 4"/>
    <property type="match status" value="1"/>
</dbReference>
<evidence type="ECO:0000256" key="3">
    <source>
        <dbReference type="ARBA" id="ARBA00022723"/>
    </source>
</evidence>
<protein>
    <recommendedName>
        <fullName evidence="11">Cytochrome P450</fullName>
    </recommendedName>
</protein>
<dbReference type="GO" id="GO:0016705">
    <property type="term" value="F:oxidoreductase activity, acting on paired donors, with incorporation or reduction of molecular oxygen"/>
    <property type="evidence" value="ECO:0007669"/>
    <property type="project" value="InterPro"/>
</dbReference>